<dbReference type="AlphaFoldDB" id="A0A0W8E3G1"/>
<keyword evidence="1" id="KW-0812">Transmembrane</keyword>
<sequence length="199" mass="22544">MRDLLISTSTLLVIIALVIILVVIANKLGKLNRKQILAWRIIHFTGIIILFSGLLGTLLLTVNASTSLTRIEQVQTAHHLARLFDWYFIVPGAFISLLSGIWLSVRSQWGLTNYHWTMVKTLGTIGCILFGSTWMRIWFEQTILLSSTGLLNNPVYIHNRQMLLLGTVVSLAMLFFLVIVSYLKPWGKRRYSLGGQESE</sequence>
<feature type="transmembrane region" description="Helical" evidence="1">
    <location>
        <begin position="86"/>
        <end position="105"/>
    </location>
</feature>
<protein>
    <recommendedName>
        <fullName evidence="3">Integral membrane protein</fullName>
    </recommendedName>
</protein>
<feature type="transmembrane region" description="Helical" evidence="1">
    <location>
        <begin position="117"/>
        <end position="139"/>
    </location>
</feature>
<evidence type="ECO:0000313" key="2">
    <source>
        <dbReference type="EMBL" id="KUG03208.1"/>
    </source>
</evidence>
<organism evidence="2">
    <name type="scientific">hydrocarbon metagenome</name>
    <dbReference type="NCBI Taxonomy" id="938273"/>
    <lineage>
        <taxon>unclassified sequences</taxon>
        <taxon>metagenomes</taxon>
        <taxon>ecological metagenomes</taxon>
    </lineage>
</organism>
<accession>A0A0W8E3G1</accession>
<keyword evidence="1" id="KW-1133">Transmembrane helix</keyword>
<feature type="transmembrane region" description="Helical" evidence="1">
    <location>
        <begin position="162"/>
        <end position="183"/>
    </location>
</feature>
<reference evidence="2" key="1">
    <citation type="journal article" date="2015" name="Proc. Natl. Acad. Sci. U.S.A.">
        <title>Networks of energetic and metabolic interactions define dynamics in microbial communities.</title>
        <authorList>
            <person name="Embree M."/>
            <person name="Liu J.K."/>
            <person name="Al-Bassam M.M."/>
            <person name="Zengler K."/>
        </authorList>
    </citation>
    <scope>NUCLEOTIDE SEQUENCE</scope>
</reference>
<keyword evidence="1" id="KW-0472">Membrane</keyword>
<dbReference type="InterPro" id="IPR018729">
    <property type="entry name" value="DUF2269_transmembrane"/>
</dbReference>
<dbReference type="EMBL" id="LNQE01001888">
    <property type="protein sequence ID" value="KUG03208.1"/>
    <property type="molecule type" value="Genomic_DNA"/>
</dbReference>
<feature type="transmembrane region" description="Helical" evidence="1">
    <location>
        <begin position="6"/>
        <end position="25"/>
    </location>
</feature>
<proteinExistence type="predicted"/>
<dbReference type="Pfam" id="PF10027">
    <property type="entry name" value="DUF2269"/>
    <property type="match status" value="1"/>
</dbReference>
<evidence type="ECO:0008006" key="3">
    <source>
        <dbReference type="Google" id="ProtNLM"/>
    </source>
</evidence>
<comment type="caution">
    <text evidence="2">The sequence shown here is derived from an EMBL/GenBank/DDBJ whole genome shotgun (WGS) entry which is preliminary data.</text>
</comment>
<feature type="transmembrane region" description="Helical" evidence="1">
    <location>
        <begin position="37"/>
        <end position="60"/>
    </location>
</feature>
<evidence type="ECO:0000256" key="1">
    <source>
        <dbReference type="SAM" id="Phobius"/>
    </source>
</evidence>
<gene>
    <name evidence="2" type="ORF">ASZ90_019307</name>
</gene>
<name>A0A0W8E3G1_9ZZZZ</name>